<evidence type="ECO:0000313" key="2">
    <source>
        <dbReference type="EMBL" id="TBL78637.1"/>
    </source>
</evidence>
<reference evidence="2 3" key="1">
    <citation type="submission" date="2019-02" db="EMBL/GenBank/DDBJ databases">
        <title>Paenibacillus sp. nov., isolated from surface-sterilized tissue of Thalictrum simplex L.</title>
        <authorList>
            <person name="Tuo L."/>
        </authorList>
    </citation>
    <scope>NUCLEOTIDE SEQUENCE [LARGE SCALE GENOMIC DNA]</scope>
    <source>
        <strain evidence="2 3">N2SHLJ1</strain>
    </source>
</reference>
<comment type="caution">
    <text evidence="2">The sequence shown here is derived from an EMBL/GenBank/DDBJ whole genome shotgun (WGS) entry which is preliminary data.</text>
</comment>
<keyword evidence="3" id="KW-1185">Reference proteome</keyword>
<name>A0A4Q9DTU6_9BACL</name>
<keyword evidence="2" id="KW-0808">Transferase</keyword>
<gene>
    <name evidence="2" type="ORF">EYB31_14155</name>
</gene>
<evidence type="ECO:0000313" key="3">
    <source>
        <dbReference type="Proteomes" id="UP000293142"/>
    </source>
</evidence>
<accession>A0A4Q9DTU6</accession>
<dbReference type="Pfam" id="PF13524">
    <property type="entry name" value="Glyco_trans_1_2"/>
    <property type="match status" value="1"/>
</dbReference>
<proteinExistence type="predicted"/>
<organism evidence="2 3">
    <name type="scientific">Paenibacillus thalictri</name>
    <dbReference type="NCBI Taxonomy" id="2527873"/>
    <lineage>
        <taxon>Bacteria</taxon>
        <taxon>Bacillati</taxon>
        <taxon>Bacillota</taxon>
        <taxon>Bacilli</taxon>
        <taxon>Bacillales</taxon>
        <taxon>Paenibacillaceae</taxon>
        <taxon>Paenibacillus</taxon>
    </lineage>
</organism>
<protein>
    <submittedName>
        <fullName evidence="2">Glycosyltransferase family 1 protein</fullName>
    </submittedName>
</protein>
<feature type="domain" description="Spore protein YkvP/CgeB glycosyl transferase-like" evidence="1">
    <location>
        <begin position="164"/>
        <end position="299"/>
    </location>
</feature>
<dbReference type="OrthoDB" id="5121913at2"/>
<dbReference type="AlphaFoldDB" id="A0A4Q9DTU6"/>
<evidence type="ECO:0000259" key="1">
    <source>
        <dbReference type="Pfam" id="PF13524"/>
    </source>
</evidence>
<dbReference type="EMBL" id="SIRE01000009">
    <property type="protein sequence ID" value="TBL78637.1"/>
    <property type="molecule type" value="Genomic_DNA"/>
</dbReference>
<dbReference type="InterPro" id="IPR055259">
    <property type="entry name" value="YkvP/CgeB_Glyco_trans-like"/>
</dbReference>
<dbReference type="Proteomes" id="UP000293142">
    <property type="component" value="Unassembled WGS sequence"/>
</dbReference>
<sequence>MRRIKLLITTGDFSRWVSPHFHYLLEELARITDLTIWHKSGDIRDIVKQLSLQPDFILINEYGEKNSPKISGLQSLTIPFGVYLHDLHYDIEQRKKALMNDKVQHIFSYYRDKFLHWFPELSDRLRWLPHHVNTTEVYKDYGLKKEIDWLLMGATYSCYPLRNQMIKEMEGKPGFVYHRHPGYRNYNEKDQEHFIGQRYAMEMNRAKMFLTCDSIFHYPLRKYYEVLACNTLLLAPSSNELRDLGFIPGVHFAGVSEADFLDKAEYYLTHESERKEIAKMGYDMVQSTHSTVKRAEQLVGMLRDIL</sequence>
<dbReference type="GO" id="GO:0016740">
    <property type="term" value="F:transferase activity"/>
    <property type="evidence" value="ECO:0007669"/>
    <property type="project" value="UniProtKB-KW"/>
</dbReference>
<dbReference type="RefSeq" id="WP_131013993.1">
    <property type="nucleotide sequence ID" value="NZ_SIRE01000009.1"/>
</dbReference>